<feature type="domain" description="CENP-V/GFA" evidence="5">
    <location>
        <begin position="3"/>
        <end position="106"/>
    </location>
</feature>
<dbReference type="RefSeq" id="WP_213638809.1">
    <property type="nucleotide sequence ID" value="NZ_JADPMV010000001.1"/>
</dbReference>
<keyword evidence="3" id="KW-0862">Zinc</keyword>
<dbReference type="SUPFAM" id="SSF51316">
    <property type="entry name" value="Mss4-like"/>
    <property type="match status" value="1"/>
</dbReference>
<dbReference type="Gene3D" id="3.90.1590.10">
    <property type="entry name" value="glutathione-dependent formaldehyde- activating enzyme (gfa)"/>
    <property type="match status" value="1"/>
</dbReference>
<evidence type="ECO:0000256" key="1">
    <source>
        <dbReference type="ARBA" id="ARBA00005495"/>
    </source>
</evidence>
<dbReference type="PANTHER" id="PTHR33337:SF40">
    <property type="entry name" value="CENP-V_GFA DOMAIN-CONTAINING PROTEIN-RELATED"/>
    <property type="match status" value="1"/>
</dbReference>
<accession>A0ABS5PYN4</accession>
<keyword evidence="7" id="KW-1185">Reference proteome</keyword>
<dbReference type="InterPro" id="IPR006913">
    <property type="entry name" value="CENP-V/GFA"/>
</dbReference>
<comment type="caution">
    <text evidence="6">The sequence shown here is derived from an EMBL/GenBank/DDBJ whole genome shotgun (WGS) entry which is preliminary data.</text>
</comment>
<keyword evidence="4" id="KW-0456">Lyase</keyword>
<name>A0ABS5PYN4_9PSED</name>
<keyword evidence="2" id="KW-0479">Metal-binding</keyword>
<dbReference type="InterPro" id="IPR011057">
    <property type="entry name" value="Mss4-like_sf"/>
</dbReference>
<dbReference type="PROSITE" id="PS51891">
    <property type="entry name" value="CENP_V_GFA"/>
    <property type="match status" value="1"/>
</dbReference>
<organism evidence="6 7">
    <name type="scientific">Pseudomonas lalucatii</name>
    <dbReference type="NCBI Taxonomy" id="1424203"/>
    <lineage>
        <taxon>Bacteria</taxon>
        <taxon>Pseudomonadati</taxon>
        <taxon>Pseudomonadota</taxon>
        <taxon>Gammaproteobacteria</taxon>
        <taxon>Pseudomonadales</taxon>
        <taxon>Pseudomonadaceae</taxon>
        <taxon>Pseudomonas</taxon>
    </lineage>
</organism>
<evidence type="ECO:0000256" key="2">
    <source>
        <dbReference type="ARBA" id="ARBA00022723"/>
    </source>
</evidence>
<evidence type="ECO:0000313" key="6">
    <source>
        <dbReference type="EMBL" id="MBS7661479.1"/>
    </source>
</evidence>
<evidence type="ECO:0000259" key="5">
    <source>
        <dbReference type="PROSITE" id="PS51891"/>
    </source>
</evidence>
<dbReference type="Proteomes" id="UP001196601">
    <property type="component" value="Unassembled WGS sequence"/>
</dbReference>
<sequence>MAIRGSCLCGSVHYEITGSFALAGHCHCSICRKANGAAYVSWGIIDPEQFRWTAGQDHIAQYESSPGKQRCFCRQCGASLASSHGGRVSEVVLGSVDGDPGTRPLEHIFVDSKAIWHDITDELPRHGEWPPGMGL</sequence>
<proteinExistence type="inferred from homology"/>
<comment type="similarity">
    <text evidence="1">Belongs to the Gfa family.</text>
</comment>
<evidence type="ECO:0000256" key="3">
    <source>
        <dbReference type="ARBA" id="ARBA00022833"/>
    </source>
</evidence>
<reference evidence="6 7" key="1">
    <citation type="journal article" date="2021" name="Syst. Appl. Microbiol.">
        <title>Pseudomonas lalucatii sp. nov. isolated from Vallgornera, a karstic cave in Mallorca, Western Mediterranean.</title>
        <authorList>
            <person name="Busquets A."/>
            <person name="Mulet M."/>
            <person name="Gomila M."/>
            <person name="Garcia-Valdes E."/>
        </authorList>
    </citation>
    <scope>NUCLEOTIDE SEQUENCE [LARGE SCALE GENOMIC DNA]</scope>
    <source>
        <strain evidence="6 7">R1b54</strain>
    </source>
</reference>
<gene>
    <name evidence="6" type="ORF">I0D00_05880</name>
</gene>
<dbReference type="EMBL" id="JADPMV010000001">
    <property type="protein sequence ID" value="MBS7661479.1"/>
    <property type="molecule type" value="Genomic_DNA"/>
</dbReference>
<evidence type="ECO:0000313" key="7">
    <source>
        <dbReference type="Proteomes" id="UP001196601"/>
    </source>
</evidence>
<protein>
    <submittedName>
        <fullName evidence="6">GFA family protein</fullName>
    </submittedName>
</protein>
<evidence type="ECO:0000256" key="4">
    <source>
        <dbReference type="ARBA" id="ARBA00023239"/>
    </source>
</evidence>
<dbReference type="PANTHER" id="PTHR33337">
    <property type="entry name" value="GFA DOMAIN-CONTAINING PROTEIN"/>
    <property type="match status" value="1"/>
</dbReference>
<dbReference type="Pfam" id="PF04828">
    <property type="entry name" value="GFA"/>
    <property type="match status" value="1"/>
</dbReference>